<evidence type="ECO:0000313" key="5">
    <source>
        <dbReference type="Proteomes" id="UP000015530"/>
    </source>
</evidence>
<dbReference type="OrthoDB" id="538223at2759"/>
<dbReference type="OMA" id="RNWQDIE"/>
<dbReference type="STRING" id="1237896.T0K395"/>
<feature type="compositionally biased region" description="Polar residues" evidence="2">
    <location>
        <begin position="30"/>
        <end position="41"/>
    </location>
</feature>
<dbReference type="InterPro" id="IPR056884">
    <property type="entry name" value="NPHP3-like_N"/>
</dbReference>
<dbReference type="Gene3D" id="3.40.50.300">
    <property type="entry name" value="P-loop containing nucleotide triphosphate hydrolases"/>
    <property type="match status" value="1"/>
</dbReference>
<gene>
    <name evidence="4" type="ORF">CGLO_13641</name>
</gene>
<proteinExistence type="predicted"/>
<feature type="compositionally biased region" description="Basic residues" evidence="2">
    <location>
        <begin position="1"/>
        <end position="10"/>
    </location>
</feature>
<dbReference type="AlphaFoldDB" id="T0K395"/>
<dbReference type="SUPFAM" id="SSF52540">
    <property type="entry name" value="P-loop containing nucleoside triphosphate hydrolases"/>
    <property type="match status" value="1"/>
</dbReference>
<comment type="caution">
    <text evidence="4">The sequence shown here is derived from an EMBL/GenBank/DDBJ whole genome shotgun (WGS) entry which is preliminary data.</text>
</comment>
<evidence type="ECO:0000256" key="2">
    <source>
        <dbReference type="SAM" id="MobiDB-lite"/>
    </source>
</evidence>
<evidence type="ECO:0000259" key="3">
    <source>
        <dbReference type="PROSITE" id="PS50837"/>
    </source>
</evidence>
<evidence type="ECO:0000256" key="1">
    <source>
        <dbReference type="ARBA" id="ARBA00022737"/>
    </source>
</evidence>
<feature type="compositionally biased region" description="Low complexity" evidence="2">
    <location>
        <begin position="44"/>
        <end position="57"/>
    </location>
</feature>
<dbReference type="PANTHER" id="PTHR10039:SF17">
    <property type="entry name" value="FUNGAL STAND N-TERMINAL GOODBYE DOMAIN-CONTAINING PROTEIN-RELATED"/>
    <property type="match status" value="1"/>
</dbReference>
<organism evidence="4 5">
    <name type="scientific">Colletotrichum gloeosporioides (strain Cg-14)</name>
    <name type="common">Anthracnose fungus</name>
    <name type="synonym">Glomerella cingulata</name>
    <dbReference type="NCBI Taxonomy" id="1237896"/>
    <lineage>
        <taxon>Eukaryota</taxon>
        <taxon>Fungi</taxon>
        <taxon>Dikarya</taxon>
        <taxon>Ascomycota</taxon>
        <taxon>Pezizomycotina</taxon>
        <taxon>Sordariomycetes</taxon>
        <taxon>Hypocreomycetidae</taxon>
        <taxon>Glomerellales</taxon>
        <taxon>Glomerellaceae</taxon>
        <taxon>Colletotrichum</taxon>
        <taxon>Colletotrichum gloeosporioides species complex</taxon>
    </lineage>
</organism>
<feature type="region of interest" description="Disordered" evidence="2">
    <location>
        <begin position="1"/>
        <end position="57"/>
    </location>
</feature>
<dbReference type="Pfam" id="PF24883">
    <property type="entry name" value="NPHP3_N"/>
    <property type="match status" value="1"/>
</dbReference>
<dbReference type="HOGENOM" id="CLU_000288_6_16_1"/>
<feature type="domain" description="NACHT" evidence="3">
    <location>
        <begin position="464"/>
        <end position="608"/>
    </location>
</feature>
<evidence type="ECO:0000313" key="4">
    <source>
        <dbReference type="EMBL" id="EQB47243.1"/>
    </source>
</evidence>
<keyword evidence="1" id="KW-0677">Repeat</keyword>
<dbReference type="EMBL" id="AMYD01003045">
    <property type="protein sequence ID" value="EQB47243.1"/>
    <property type="molecule type" value="Genomic_DNA"/>
</dbReference>
<protein>
    <recommendedName>
        <fullName evidence="3">NACHT domain-containing protein</fullName>
    </recommendedName>
</protein>
<accession>T0K395</accession>
<dbReference type="Pfam" id="PF17100">
    <property type="entry name" value="NACHT_N"/>
    <property type="match status" value="1"/>
</dbReference>
<name>T0K395_COLGC</name>
<dbReference type="PROSITE" id="PS50837">
    <property type="entry name" value="NACHT"/>
    <property type="match status" value="1"/>
</dbReference>
<sequence>MSSKRLKAFFKRPWNKDRPPSPLVDPDPARQTSTNHSTTRPLDTANTADSSSHTSATTSAVSCDAPVAIVHPSRTANAIVTGPAVAVADRPDTSVLPGDDLEPQNPMTPISQALAPPITATEPSSISASASEHSVESLQESLLVEAYKALKSEEPKVVDAYEKLLSVKVKDNDSEPTDDTENRIEAFAQEEWGRMKQMIENGLKKRERSAAVYKKINDAIQFATPIKPIITQVVQASPPVATAWVGVSLALEILINPLEESESSISGIAYVISRMEWYWALVGLLSSTTSSTHLVLQRKIEDQFSKLYQKLLLYQMKSICRYFRASFKTFCRDLGKLDDWDGQLEAIKTSEVVLLRDFRTYNDQVLLVDTHEMVGFLKTIDSSAEDIRKGLHYVTSAMECYFKLKEDARKDEKYETCRRDLFLTDPEADKRRIIDSKDGLVKASYEWILNLPEFQRWKTNPESRRLWIRGDPGKGKTMLLCGIIEELERNKLERLCYFFCQATMPKLNNATSVLRGLVYQLVKKYPWLIDSVLAEYNDSGRQCFEDHNAWQTMSKILLNILRDPCMNGVLLIVDALDECIDFKDRRRLLVFIDRASSEYDAKWIVSSRNWQDIEETLDTNTSSKHTLSLEMNQRLISDAVKVYIKARVTELAGLKKFDAQTYDQVEHHLIKNSNDTFLWVALVCEALRDVATYEIPVALESFPAGLAEMYERMMPNDTTTATDKLRAKVLAIISVIKRPVTPEELPNIVQLPSHISGNIESMEQLVKSCGSFLNLQDGTIYFIHQSAADFLRGKKFQEFPDLGSRHFAIFRHSLRALTESKVMKCNIYNIEAPGTSIEDVIPPEPNLLTSLAYTCLHWIEHLCESASVVELREGREDYVSVILAFLQKRFLYWVEVFILLGHVSKGIQAIQKLATLIEPDFNENARTLSDFIRDANRFVLYNREVMEKYPLQLYASSLAFCPQESIVRKHFGRDIPDWISRTNYFYYFLE</sequence>
<reference evidence="5" key="1">
    <citation type="journal article" date="2013" name="Mol. Plant Microbe Interact.">
        <title>Global aspects of pacC regulation of pathogenicity genes in Colletotrichum gloeosporioides as revealed by transcriptome analysis.</title>
        <authorList>
            <person name="Alkan N."/>
            <person name="Meng X."/>
            <person name="Friedlander G."/>
            <person name="Reuveni E."/>
            <person name="Sukno S."/>
            <person name="Sherman A."/>
            <person name="Thon M."/>
            <person name="Fluhr R."/>
            <person name="Prusky D."/>
        </authorList>
    </citation>
    <scope>NUCLEOTIDE SEQUENCE [LARGE SCALE GENOMIC DNA]</scope>
    <source>
        <strain evidence="5">Cg-14</strain>
    </source>
</reference>
<dbReference type="InterPro" id="IPR031359">
    <property type="entry name" value="NACHT_N"/>
</dbReference>
<dbReference type="InterPro" id="IPR007111">
    <property type="entry name" value="NACHT_NTPase"/>
</dbReference>
<dbReference type="PANTHER" id="PTHR10039">
    <property type="entry name" value="AMELOGENIN"/>
    <property type="match status" value="1"/>
</dbReference>
<dbReference type="Proteomes" id="UP000015530">
    <property type="component" value="Unassembled WGS sequence"/>
</dbReference>
<dbReference type="InterPro" id="IPR027417">
    <property type="entry name" value="P-loop_NTPase"/>
</dbReference>